<proteinExistence type="predicted"/>
<sequence length="47" mass="4922">MAGAASEQTRSMHLPRTGASCITRRLHSILLVCGTTHPGSPPSSIFS</sequence>
<evidence type="ECO:0000313" key="1">
    <source>
        <dbReference type="EMBL" id="AGP39718.1"/>
    </source>
</evidence>
<protein>
    <submittedName>
        <fullName evidence="1">Uncharacterized protein</fullName>
    </submittedName>
</protein>
<name>S4YAA2_SORCE</name>
<dbReference type="Proteomes" id="UP000014803">
    <property type="component" value="Chromosome"/>
</dbReference>
<reference evidence="1 2" key="1">
    <citation type="journal article" date="2013" name="Sci. Rep.">
        <title>Extraordinary expansion of a Sorangium cellulosum genome from an alkaline milieu.</title>
        <authorList>
            <person name="Han K."/>
            <person name="Li Z.F."/>
            <person name="Peng R."/>
            <person name="Zhu L.P."/>
            <person name="Zhou T."/>
            <person name="Wang L.G."/>
            <person name="Li S.G."/>
            <person name="Zhang X.B."/>
            <person name="Hu W."/>
            <person name="Wu Z.H."/>
            <person name="Qin N."/>
            <person name="Li Y.Z."/>
        </authorList>
    </citation>
    <scope>NUCLEOTIDE SEQUENCE [LARGE SCALE GENOMIC DNA]</scope>
    <source>
        <strain evidence="1 2">So0157-2</strain>
    </source>
</reference>
<dbReference type="KEGG" id="scu:SCE1572_37630"/>
<organism evidence="1 2">
    <name type="scientific">Sorangium cellulosum So0157-2</name>
    <dbReference type="NCBI Taxonomy" id="1254432"/>
    <lineage>
        <taxon>Bacteria</taxon>
        <taxon>Pseudomonadati</taxon>
        <taxon>Myxococcota</taxon>
        <taxon>Polyangia</taxon>
        <taxon>Polyangiales</taxon>
        <taxon>Polyangiaceae</taxon>
        <taxon>Sorangium</taxon>
    </lineage>
</organism>
<dbReference type="AlphaFoldDB" id="S4YAA2"/>
<dbReference type="HOGENOM" id="CLU_3173296_0_0_7"/>
<dbReference type="EMBL" id="CP003969">
    <property type="protein sequence ID" value="AGP39718.1"/>
    <property type="molecule type" value="Genomic_DNA"/>
</dbReference>
<accession>S4YAA2</accession>
<gene>
    <name evidence="1" type="ORF">SCE1572_37630</name>
</gene>
<evidence type="ECO:0000313" key="2">
    <source>
        <dbReference type="Proteomes" id="UP000014803"/>
    </source>
</evidence>
<dbReference type="STRING" id="1254432.SCE1572_37630"/>